<evidence type="ECO:0000256" key="6">
    <source>
        <dbReference type="ARBA" id="ARBA00022679"/>
    </source>
</evidence>
<dbReference type="GO" id="GO:0046872">
    <property type="term" value="F:metal ion binding"/>
    <property type="evidence" value="ECO:0007669"/>
    <property type="project" value="UniProtKB-KW"/>
</dbReference>
<proteinExistence type="inferred from homology"/>
<evidence type="ECO:0000256" key="11">
    <source>
        <dbReference type="ARBA" id="ARBA00050776"/>
    </source>
</evidence>
<dbReference type="InterPro" id="IPR015421">
    <property type="entry name" value="PyrdxlP-dep_Trfase_major"/>
</dbReference>
<comment type="cofactor">
    <cofactor evidence="1 12">
        <name>pyridoxal 5'-phosphate</name>
        <dbReference type="ChEBI" id="CHEBI:597326"/>
    </cofactor>
</comment>
<evidence type="ECO:0000256" key="1">
    <source>
        <dbReference type="ARBA" id="ARBA00001933"/>
    </source>
</evidence>
<evidence type="ECO:0000256" key="3">
    <source>
        <dbReference type="ARBA" id="ARBA00006490"/>
    </source>
</evidence>
<evidence type="ECO:0000256" key="5">
    <source>
        <dbReference type="ARBA" id="ARBA00013558"/>
    </source>
</evidence>
<dbReference type="PIRSF" id="PIRSF005572">
    <property type="entry name" value="NifS"/>
    <property type="match status" value="1"/>
</dbReference>
<protein>
    <recommendedName>
        <fullName evidence="5">Cysteine desulfurase</fullName>
        <ecNumber evidence="4">2.8.1.7</ecNumber>
    </recommendedName>
</protein>
<evidence type="ECO:0000313" key="14">
    <source>
        <dbReference type="EMBL" id="PZW40406.1"/>
    </source>
</evidence>
<comment type="function">
    <text evidence="2">Catalyzes the removal of elemental sulfur atoms from cysteine to produce alanine. Seems to participate in the biosynthesis of the nitrogenase metalloclusters by providing the inorganic sulfur required for the Fe-S core formation.</text>
</comment>
<dbReference type="PROSITE" id="PS00595">
    <property type="entry name" value="AA_TRANSFER_CLASS_5"/>
    <property type="match status" value="1"/>
</dbReference>
<dbReference type="Gene3D" id="3.40.640.10">
    <property type="entry name" value="Type I PLP-dependent aspartate aminotransferase-like (Major domain)"/>
    <property type="match status" value="1"/>
</dbReference>
<evidence type="ECO:0000256" key="4">
    <source>
        <dbReference type="ARBA" id="ARBA00012239"/>
    </source>
</evidence>
<dbReference type="EC" id="2.8.1.7" evidence="4"/>
<name>A0A2W7I0U9_9PROT</name>
<dbReference type="Gene3D" id="1.10.260.50">
    <property type="match status" value="1"/>
</dbReference>
<comment type="similarity">
    <text evidence="3">Belongs to the class-V pyridoxal-phosphate-dependent aminotransferase family. NifS/IscS subfamily.</text>
</comment>
<reference evidence="14 15" key="1">
    <citation type="submission" date="2018-06" db="EMBL/GenBank/DDBJ databases">
        <title>Genomic Encyclopedia of Archaeal and Bacterial Type Strains, Phase II (KMG-II): from individual species to whole genera.</title>
        <authorList>
            <person name="Goeker M."/>
        </authorList>
    </citation>
    <scope>NUCLEOTIDE SEQUENCE [LARGE SCALE GENOMIC DNA]</scope>
    <source>
        <strain evidence="14 15">DSM 24525</strain>
    </source>
</reference>
<evidence type="ECO:0000256" key="7">
    <source>
        <dbReference type="ARBA" id="ARBA00022723"/>
    </source>
</evidence>
<evidence type="ECO:0000256" key="12">
    <source>
        <dbReference type="RuleBase" id="RU004504"/>
    </source>
</evidence>
<keyword evidence="8" id="KW-0663">Pyridoxal phosphate</keyword>
<dbReference type="SUPFAM" id="SSF53383">
    <property type="entry name" value="PLP-dependent transferases"/>
    <property type="match status" value="1"/>
</dbReference>
<evidence type="ECO:0000256" key="8">
    <source>
        <dbReference type="ARBA" id="ARBA00022898"/>
    </source>
</evidence>
<evidence type="ECO:0000256" key="9">
    <source>
        <dbReference type="ARBA" id="ARBA00023004"/>
    </source>
</evidence>
<dbReference type="EMBL" id="QKYU01000024">
    <property type="protein sequence ID" value="PZW40406.1"/>
    <property type="molecule type" value="Genomic_DNA"/>
</dbReference>
<dbReference type="InterPro" id="IPR000192">
    <property type="entry name" value="Aminotrans_V_dom"/>
</dbReference>
<dbReference type="AlphaFoldDB" id="A0A2W7I0U9"/>
<keyword evidence="6" id="KW-0808">Transferase</keyword>
<dbReference type="PANTHER" id="PTHR11601:SF34">
    <property type="entry name" value="CYSTEINE DESULFURASE"/>
    <property type="match status" value="1"/>
</dbReference>
<keyword evidence="15" id="KW-1185">Reference proteome</keyword>
<dbReference type="Proteomes" id="UP000249688">
    <property type="component" value="Unassembled WGS sequence"/>
</dbReference>
<evidence type="ECO:0000256" key="2">
    <source>
        <dbReference type="ARBA" id="ARBA00003120"/>
    </source>
</evidence>
<dbReference type="InterPro" id="IPR016454">
    <property type="entry name" value="Cysteine_dSase"/>
</dbReference>
<dbReference type="InterPro" id="IPR015424">
    <property type="entry name" value="PyrdxlP-dep_Trfase"/>
</dbReference>
<keyword evidence="7" id="KW-0479">Metal-binding</keyword>
<accession>A0A2W7I0U9</accession>
<dbReference type="InterPro" id="IPR020578">
    <property type="entry name" value="Aminotrans_V_PyrdxlP_BS"/>
</dbReference>
<comment type="caution">
    <text evidence="14">The sequence shown here is derived from an EMBL/GenBank/DDBJ whole genome shotgun (WGS) entry which is preliminary data.</text>
</comment>
<evidence type="ECO:0000256" key="10">
    <source>
        <dbReference type="ARBA" id="ARBA00023014"/>
    </source>
</evidence>
<evidence type="ECO:0000259" key="13">
    <source>
        <dbReference type="Pfam" id="PF00266"/>
    </source>
</evidence>
<dbReference type="Gene3D" id="3.90.1150.10">
    <property type="entry name" value="Aspartate Aminotransferase, domain 1"/>
    <property type="match status" value="1"/>
</dbReference>
<dbReference type="OrthoDB" id="9808002at2"/>
<keyword evidence="9" id="KW-0408">Iron</keyword>
<sequence length="383" mass="39801">MPNQGPIYFDHQAHAPIDPRVADRLASAFREYDANPHSAHQPGDIARRAVEEARLQVGELIGAESAEILFTSGATESNNLAIGGLRDWLAASHFPRVLVSAGEHPSVMAAAAAFSASVETVPLLSSGVVDLGQLERMLGGAAGLVSIAAANHEIGTIQPIAEISRITRSAGALFHSDLAQAAGKLPIDAALLDLASISSHKMCGPVGIGALFIRRSLRRHLRPILHGGGQEANLRPGTLPAPLCVAFGEACRFARDEMGGETDRVTRLRDGLLLRLTDLGGVSVNGGPARLPGNINISFDGVDGEALVLRLRPSVALSTGSACTSASLEPSHVLAAIGVTGERAEGAVRISLGRSTTPEEVLAAGDAIAEAVTTLRSTRRRVA</sequence>
<keyword evidence="10" id="KW-0411">Iron-sulfur</keyword>
<evidence type="ECO:0000313" key="15">
    <source>
        <dbReference type="Proteomes" id="UP000249688"/>
    </source>
</evidence>
<comment type="catalytic activity">
    <reaction evidence="11">
        <text>(sulfur carrier)-H + L-cysteine = (sulfur carrier)-SH + L-alanine</text>
        <dbReference type="Rhea" id="RHEA:43892"/>
        <dbReference type="Rhea" id="RHEA-COMP:14737"/>
        <dbReference type="Rhea" id="RHEA-COMP:14739"/>
        <dbReference type="ChEBI" id="CHEBI:29917"/>
        <dbReference type="ChEBI" id="CHEBI:35235"/>
        <dbReference type="ChEBI" id="CHEBI:57972"/>
        <dbReference type="ChEBI" id="CHEBI:64428"/>
        <dbReference type="EC" id="2.8.1.7"/>
    </reaction>
</comment>
<feature type="domain" description="Aminotransferase class V" evidence="13">
    <location>
        <begin position="7"/>
        <end position="361"/>
    </location>
</feature>
<gene>
    <name evidence="14" type="ORF">C8P66_12445</name>
</gene>
<dbReference type="InterPro" id="IPR015422">
    <property type="entry name" value="PyrdxlP-dep_Trfase_small"/>
</dbReference>
<dbReference type="GO" id="GO:0051536">
    <property type="term" value="F:iron-sulfur cluster binding"/>
    <property type="evidence" value="ECO:0007669"/>
    <property type="project" value="UniProtKB-KW"/>
</dbReference>
<dbReference type="PANTHER" id="PTHR11601">
    <property type="entry name" value="CYSTEINE DESULFURYLASE FAMILY MEMBER"/>
    <property type="match status" value="1"/>
</dbReference>
<dbReference type="Pfam" id="PF00266">
    <property type="entry name" value="Aminotran_5"/>
    <property type="match status" value="1"/>
</dbReference>
<dbReference type="RefSeq" id="WP_158537302.1">
    <property type="nucleotide sequence ID" value="NZ_QKYU01000024.1"/>
</dbReference>
<dbReference type="GO" id="GO:0031071">
    <property type="term" value="F:cysteine desulfurase activity"/>
    <property type="evidence" value="ECO:0007669"/>
    <property type="project" value="UniProtKB-EC"/>
</dbReference>
<organism evidence="14 15">
    <name type="scientific">Humitalea rosea</name>
    <dbReference type="NCBI Taxonomy" id="990373"/>
    <lineage>
        <taxon>Bacteria</taxon>
        <taxon>Pseudomonadati</taxon>
        <taxon>Pseudomonadota</taxon>
        <taxon>Alphaproteobacteria</taxon>
        <taxon>Acetobacterales</taxon>
        <taxon>Roseomonadaceae</taxon>
        <taxon>Humitalea</taxon>
    </lineage>
</organism>